<dbReference type="Proteomes" id="UP001151699">
    <property type="component" value="Chromosome C"/>
</dbReference>
<evidence type="ECO:0000313" key="1">
    <source>
        <dbReference type="EMBL" id="KAJ6636147.1"/>
    </source>
</evidence>
<comment type="caution">
    <text evidence="1">The sequence shown here is derived from an EMBL/GenBank/DDBJ whole genome shotgun (WGS) entry which is preliminary data.</text>
</comment>
<organism evidence="1 2">
    <name type="scientific">Pseudolycoriella hygida</name>
    <dbReference type="NCBI Taxonomy" id="35572"/>
    <lineage>
        <taxon>Eukaryota</taxon>
        <taxon>Metazoa</taxon>
        <taxon>Ecdysozoa</taxon>
        <taxon>Arthropoda</taxon>
        <taxon>Hexapoda</taxon>
        <taxon>Insecta</taxon>
        <taxon>Pterygota</taxon>
        <taxon>Neoptera</taxon>
        <taxon>Endopterygota</taxon>
        <taxon>Diptera</taxon>
        <taxon>Nematocera</taxon>
        <taxon>Sciaroidea</taxon>
        <taxon>Sciaridae</taxon>
        <taxon>Pseudolycoriella</taxon>
    </lineage>
</organism>
<reference evidence="1" key="1">
    <citation type="submission" date="2022-07" db="EMBL/GenBank/DDBJ databases">
        <authorList>
            <person name="Trinca V."/>
            <person name="Uliana J.V.C."/>
            <person name="Torres T.T."/>
            <person name="Ward R.J."/>
            <person name="Monesi N."/>
        </authorList>
    </citation>
    <scope>NUCLEOTIDE SEQUENCE</scope>
    <source>
        <strain evidence="1">HSMRA1968</strain>
        <tissue evidence="1">Whole embryos</tissue>
    </source>
</reference>
<name>A0A9Q0RXG5_9DIPT</name>
<accession>A0A9Q0RXG5</accession>
<protein>
    <submittedName>
        <fullName evidence="1">Uncharacterized protein</fullName>
    </submittedName>
</protein>
<dbReference type="AlphaFoldDB" id="A0A9Q0RXG5"/>
<dbReference type="EMBL" id="WJQU01000004">
    <property type="protein sequence ID" value="KAJ6636147.1"/>
    <property type="molecule type" value="Genomic_DNA"/>
</dbReference>
<gene>
    <name evidence="1" type="ORF">Bhyg_14734</name>
</gene>
<evidence type="ECO:0000313" key="2">
    <source>
        <dbReference type="Proteomes" id="UP001151699"/>
    </source>
</evidence>
<proteinExistence type="predicted"/>
<sequence length="76" mass="8537">MDWLVNTMAATSTTRKCLKVKSGRKKKIESENATRILNDDQSGVSDGEVGYSFMDSPHTCNHNERLDSRGICRVVF</sequence>
<keyword evidence="2" id="KW-1185">Reference proteome</keyword>